<dbReference type="GO" id="GO:0016651">
    <property type="term" value="F:oxidoreductase activity, acting on NAD(P)H"/>
    <property type="evidence" value="ECO:0007669"/>
    <property type="project" value="TreeGrafter"/>
</dbReference>
<comment type="cofactor">
    <cofactor evidence="1">
        <name>FAD</name>
        <dbReference type="ChEBI" id="CHEBI:57692"/>
    </cofactor>
</comment>
<gene>
    <name evidence="7" type="ORF">IPN02_01920</name>
</gene>
<evidence type="ECO:0000256" key="4">
    <source>
        <dbReference type="ARBA" id="ARBA00023002"/>
    </source>
</evidence>
<evidence type="ECO:0000256" key="3">
    <source>
        <dbReference type="ARBA" id="ARBA00022827"/>
    </source>
</evidence>
<dbReference type="InterPro" id="IPR036188">
    <property type="entry name" value="FAD/NAD-bd_sf"/>
</dbReference>
<feature type="domain" description="FAD/NAD(P)-binding" evidence="5">
    <location>
        <begin position="18"/>
        <end position="333"/>
    </location>
</feature>
<dbReference type="InterPro" id="IPR016156">
    <property type="entry name" value="FAD/NAD-linked_Rdtase_dimer_sf"/>
</dbReference>
<dbReference type="InterPro" id="IPR023753">
    <property type="entry name" value="FAD/NAD-binding_dom"/>
</dbReference>
<reference evidence="7 8" key="1">
    <citation type="submission" date="2020-10" db="EMBL/GenBank/DDBJ databases">
        <title>Connecting structure to function with the recovery of over 1000 high-quality activated sludge metagenome-assembled genomes encoding full-length rRNA genes using long-read sequencing.</title>
        <authorList>
            <person name="Singleton C.M."/>
            <person name="Petriglieri F."/>
            <person name="Kristensen J.M."/>
            <person name="Kirkegaard R.H."/>
            <person name="Michaelsen T.Y."/>
            <person name="Andersen M.H."/>
            <person name="Karst S.M."/>
            <person name="Dueholm M.S."/>
            <person name="Nielsen P.H."/>
            <person name="Albertsen M."/>
        </authorList>
    </citation>
    <scope>NUCLEOTIDE SEQUENCE [LARGE SCALE GENOMIC DNA]</scope>
    <source>
        <strain evidence="7">Lyne_18-Q3-R50-59_MAXAC.006</strain>
    </source>
</reference>
<dbReference type="PANTHER" id="PTHR43557:SF2">
    <property type="entry name" value="RIESKE DOMAIN-CONTAINING PROTEIN-RELATED"/>
    <property type="match status" value="1"/>
</dbReference>
<organism evidence="7 8">
    <name type="scientific">Candidatus Neomicrothrix subdominans</name>
    <dbReference type="NCBI Taxonomy" id="2954438"/>
    <lineage>
        <taxon>Bacteria</taxon>
        <taxon>Bacillati</taxon>
        <taxon>Actinomycetota</taxon>
        <taxon>Acidimicrobiia</taxon>
        <taxon>Acidimicrobiales</taxon>
        <taxon>Microthrixaceae</taxon>
        <taxon>Candidatus Neomicrothrix</taxon>
    </lineage>
</organism>
<comment type="caution">
    <text evidence="7">The sequence shown here is derived from an EMBL/GenBank/DDBJ whole genome shotgun (WGS) entry which is preliminary data.</text>
</comment>
<dbReference type="Proteomes" id="UP000727993">
    <property type="component" value="Unassembled WGS sequence"/>
</dbReference>
<evidence type="ECO:0000313" key="7">
    <source>
        <dbReference type="EMBL" id="MBK9295636.1"/>
    </source>
</evidence>
<dbReference type="SUPFAM" id="SSF55424">
    <property type="entry name" value="FAD/NAD-linked reductases, dimerisation (C-terminal) domain"/>
    <property type="match status" value="1"/>
</dbReference>
<keyword evidence="2" id="KW-0285">Flavoprotein</keyword>
<dbReference type="Pfam" id="PF14759">
    <property type="entry name" value="Reductase_C"/>
    <property type="match status" value="1"/>
</dbReference>
<proteinExistence type="predicted"/>
<dbReference type="InterPro" id="IPR050446">
    <property type="entry name" value="FAD-oxidoreductase/Apoptosis"/>
</dbReference>
<evidence type="ECO:0000256" key="2">
    <source>
        <dbReference type="ARBA" id="ARBA00022630"/>
    </source>
</evidence>
<dbReference type="InterPro" id="IPR028202">
    <property type="entry name" value="Reductase_C"/>
</dbReference>
<name>A0A936N9M3_9ACTN</name>
<evidence type="ECO:0000256" key="1">
    <source>
        <dbReference type="ARBA" id="ARBA00001974"/>
    </source>
</evidence>
<feature type="domain" description="Reductase C-terminal" evidence="6">
    <location>
        <begin position="356"/>
        <end position="421"/>
    </location>
</feature>
<keyword evidence="4" id="KW-0560">Oxidoreductase</keyword>
<dbReference type="EMBL" id="JADJZA010000001">
    <property type="protein sequence ID" value="MBK9295636.1"/>
    <property type="molecule type" value="Genomic_DNA"/>
</dbReference>
<accession>A0A936N9M3</accession>
<dbReference type="SUPFAM" id="SSF51905">
    <property type="entry name" value="FAD/NAD(P)-binding domain"/>
    <property type="match status" value="2"/>
</dbReference>
<dbReference type="AlphaFoldDB" id="A0A936N9M3"/>
<dbReference type="Gene3D" id="3.50.50.60">
    <property type="entry name" value="FAD/NAD(P)-binding domain"/>
    <property type="match status" value="2"/>
</dbReference>
<dbReference type="PRINTS" id="PR00368">
    <property type="entry name" value="FADPNR"/>
</dbReference>
<keyword evidence="3" id="KW-0274">FAD</keyword>
<evidence type="ECO:0000259" key="5">
    <source>
        <dbReference type="Pfam" id="PF07992"/>
    </source>
</evidence>
<protein>
    <submittedName>
        <fullName evidence="7">FAD-dependent oxidoreductase</fullName>
    </submittedName>
</protein>
<dbReference type="PRINTS" id="PR00411">
    <property type="entry name" value="PNDRDTASEI"/>
</dbReference>
<dbReference type="PANTHER" id="PTHR43557">
    <property type="entry name" value="APOPTOSIS-INDUCING FACTOR 1"/>
    <property type="match status" value="1"/>
</dbReference>
<dbReference type="Pfam" id="PF07992">
    <property type="entry name" value="Pyr_redox_2"/>
    <property type="match status" value="1"/>
</dbReference>
<evidence type="ECO:0000313" key="8">
    <source>
        <dbReference type="Proteomes" id="UP000727993"/>
    </source>
</evidence>
<dbReference type="GO" id="GO:0005737">
    <property type="term" value="C:cytoplasm"/>
    <property type="evidence" value="ECO:0007669"/>
    <property type="project" value="TreeGrafter"/>
</dbReference>
<evidence type="ECO:0000259" key="6">
    <source>
        <dbReference type="Pfam" id="PF14759"/>
    </source>
</evidence>
<dbReference type="Gene3D" id="3.30.390.30">
    <property type="match status" value="1"/>
</dbReference>
<sequence length="433" mass="44844">MSQPQLVNPVVPTGELRRVSIVGASLSGLSTASSLRDHGFDGEIVMIEGEADLPPDRPPLSKQVLTGEWELERARQPGSDALDALDVDLRFGRRAVRLDVATRTLSLDDDAIVSADAVVLATGSTARRPPIPGIDRAGVHVLRTGADAAALRAGLAVAPKRVLIVGAGFIGLEVAGSARKLGLPVTVVEAFSTPASRVLPPAVGMALAEAAIAAGVDLRTDTSVEALVGAGGDDVEGGDSAQGGDADAPVAGARLSDGTVLAADLVLVAVGAAPNSGWLSDTPGITLDDGVLADATCMAAPGIAVAGDLARWWHQGTRSFVRVEHWDNAIEMGSYVGARLMAGDRAGVEAYSPVPWLWSDQFGSKFQLAGHVSPDDALTWVDGTPEDRAWVGVTHDGTMVKAVIGYNRNAKVMRTRMRMDRPDGLTLVDALGS</sequence>